<keyword evidence="2" id="KW-1185">Reference proteome</keyword>
<comment type="caution">
    <text evidence="1">The sequence shown here is derived from an EMBL/GenBank/DDBJ whole genome shotgun (WGS) entry which is preliminary data.</text>
</comment>
<dbReference type="Gene3D" id="3.40.50.300">
    <property type="entry name" value="P-loop containing nucleotide triphosphate hydrolases"/>
    <property type="match status" value="1"/>
</dbReference>
<evidence type="ECO:0008006" key="3">
    <source>
        <dbReference type="Google" id="ProtNLM"/>
    </source>
</evidence>
<name>A0ABT1BXP5_9BACT</name>
<dbReference type="Proteomes" id="UP001204015">
    <property type="component" value="Unassembled WGS sequence"/>
</dbReference>
<accession>A0ABT1BXP5</accession>
<evidence type="ECO:0000313" key="1">
    <source>
        <dbReference type="EMBL" id="MCO6025859.1"/>
    </source>
</evidence>
<dbReference type="InterPro" id="IPR027417">
    <property type="entry name" value="P-loop_NTPase"/>
</dbReference>
<dbReference type="EMBL" id="JAMXLY010000031">
    <property type="protein sequence ID" value="MCO6025859.1"/>
    <property type="molecule type" value="Genomic_DNA"/>
</dbReference>
<proteinExistence type="predicted"/>
<reference evidence="1 2" key="1">
    <citation type="submission" date="2022-06" db="EMBL/GenBank/DDBJ databases">
        <title>A taxonomic note on the genus Prevotella: Description of four novel genera and emended description of the genera Hallella and Xylanibacter.</title>
        <authorList>
            <person name="Hitch T.C.A."/>
        </authorList>
    </citation>
    <scope>NUCLEOTIDE SEQUENCE [LARGE SCALE GENOMIC DNA]</scope>
    <source>
        <strain evidence="1 2">DSM 100619</strain>
    </source>
</reference>
<evidence type="ECO:0000313" key="2">
    <source>
        <dbReference type="Proteomes" id="UP001204015"/>
    </source>
</evidence>
<gene>
    <name evidence="1" type="ORF">NG821_08420</name>
</gene>
<dbReference type="RefSeq" id="WP_252761217.1">
    <property type="nucleotide sequence ID" value="NZ_JAMXLY010000031.1"/>
</dbReference>
<sequence>MKHISITMNSILTFRIADLPLQILSDYPKRTILQLLPSFAPFETDNVDVQPLFQLAIGKKTPHLNTEFIHTFDTGNGYISVARIDRSGYLFDIQDTHHHPCCQLHTDTTITHCKCALNGNLHAESFGLNTALMLCFAFASSKRKTLLIHASAVRNQGRGYAFIAKSGTGKSTHAAYWLKNIRDCDLLNDDNPVIRIISGEPYIFGSPWSGKTPCYRNIKVRLGAIAHIERAASNAIRQYAPAEAFAAFLPSCSTMKWDKAIYNSACNTIAEIIRSTDLYNLCCRPDDSAAQIAYQTIRKR</sequence>
<dbReference type="SUPFAM" id="SSF53795">
    <property type="entry name" value="PEP carboxykinase-like"/>
    <property type="match status" value="1"/>
</dbReference>
<organism evidence="1 2">
    <name type="scientific">Segatella cerevisiae</name>
    <dbReference type="NCBI Taxonomy" id="2053716"/>
    <lineage>
        <taxon>Bacteria</taxon>
        <taxon>Pseudomonadati</taxon>
        <taxon>Bacteroidota</taxon>
        <taxon>Bacteroidia</taxon>
        <taxon>Bacteroidales</taxon>
        <taxon>Prevotellaceae</taxon>
        <taxon>Segatella</taxon>
    </lineage>
</organism>
<protein>
    <recommendedName>
        <fullName evidence="3">Phosphoenolpyruvate carboxykinase</fullName>
    </recommendedName>
</protein>